<dbReference type="Proteomes" id="UP000479710">
    <property type="component" value="Unassembled WGS sequence"/>
</dbReference>
<dbReference type="AlphaFoldDB" id="A0A6G1DIX9"/>
<protein>
    <submittedName>
        <fullName evidence="2">Uncharacterized protein</fullName>
    </submittedName>
</protein>
<comment type="caution">
    <text evidence="2">The sequence shown here is derived from an EMBL/GenBank/DDBJ whole genome shotgun (WGS) entry which is preliminary data.</text>
</comment>
<proteinExistence type="predicted"/>
<dbReference type="EMBL" id="SPHZ02000006">
    <property type="protein sequence ID" value="KAF0912162.1"/>
    <property type="molecule type" value="Genomic_DNA"/>
</dbReference>
<feature type="compositionally biased region" description="Basic and acidic residues" evidence="1">
    <location>
        <begin position="29"/>
        <end position="47"/>
    </location>
</feature>
<sequence>MLAVTRCANPFRERGANEVRRRHPRRRKQELQAPKDKQEAKSPRNDKNNGQQDQAWYKCGIWGH</sequence>
<name>A0A6G1DIX9_9ORYZ</name>
<feature type="region of interest" description="Disordered" evidence="1">
    <location>
        <begin position="1"/>
        <end position="64"/>
    </location>
</feature>
<evidence type="ECO:0000256" key="1">
    <source>
        <dbReference type="SAM" id="MobiDB-lite"/>
    </source>
</evidence>
<evidence type="ECO:0000313" key="3">
    <source>
        <dbReference type="Proteomes" id="UP000479710"/>
    </source>
</evidence>
<gene>
    <name evidence="2" type="ORF">E2562_013050</name>
</gene>
<keyword evidence="3" id="KW-1185">Reference proteome</keyword>
<organism evidence="2 3">
    <name type="scientific">Oryza meyeriana var. granulata</name>
    <dbReference type="NCBI Taxonomy" id="110450"/>
    <lineage>
        <taxon>Eukaryota</taxon>
        <taxon>Viridiplantae</taxon>
        <taxon>Streptophyta</taxon>
        <taxon>Embryophyta</taxon>
        <taxon>Tracheophyta</taxon>
        <taxon>Spermatophyta</taxon>
        <taxon>Magnoliopsida</taxon>
        <taxon>Liliopsida</taxon>
        <taxon>Poales</taxon>
        <taxon>Poaceae</taxon>
        <taxon>BOP clade</taxon>
        <taxon>Oryzoideae</taxon>
        <taxon>Oryzeae</taxon>
        <taxon>Oryzinae</taxon>
        <taxon>Oryza</taxon>
        <taxon>Oryza meyeriana</taxon>
    </lineage>
</organism>
<reference evidence="2 3" key="1">
    <citation type="submission" date="2019-11" db="EMBL/GenBank/DDBJ databases">
        <title>Whole genome sequence of Oryza granulata.</title>
        <authorList>
            <person name="Li W."/>
        </authorList>
    </citation>
    <scope>NUCLEOTIDE SEQUENCE [LARGE SCALE GENOMIC DNA]</scope>
    <source>
        <strain evidence="3">cv. Menghai</strain>
        <tissue evidence="2">Leaf</tissue>
    </source>
</reference>
<evidence type="ECO:0000313" key="2">
    <source>
        <dbReference type="EMBL" id="KAF0912162.1"/>
    </source>
</evidence>
<accession>A0A6G1DIX9</accession>